<dbReference type="Gene3D" id="3.30.420.10">
    <property type="entry name" value="Ribonuclease H-like superfamily/Ribonuclease H"/>
    <property type="match status" value="1"/>
</dbReference>
<evidence type="ECO:0000313" key="4">
    <source>
        <dbReference type="Proteomes" id="UP000561726"/>
    </source>
</evidence>
<dbReference type="InterPro" id="IPR009057">
    <property type="entry name" value="Homeodomain-like_sf"/>
</dbReference>
<evidence type="ECO:0000313" key="3">
    <source>
        <dbReference type="EMBL" id="MBB5642937.1"/>
    </source>
</evidence>
<dbReference type="GO" id="GO:0003676">
    <property type="term" value="F:nucleic acid binding"/>
    <property type="evidence" value="ECO:0007669"/>
    <property type="project" value="InterPro"/>
</dbReference>
<dbReference type="OrthoDB" id="52928at2"/>
<evidence type="ECO:0000256" key="1">
    <source>
        <dbReference type="SAM" id="MobiDB-lite"/>
    </source>
</evidence>
<dbReference type="SUPFAM" id="SSF46689">
    <property type="entry name" value="Homeodomain-like"/>
    <property type="match status" value="1"/>
</dbReference>
<feature type="region of interest" description="Disordered" evidence="1">
    <location>
        <begin position="356"/>
        <end position="380"/>
    </location>
</feature>
<dbReference type="Proteomes" id="UP000561726">
    <property type="component" value="Unassembled WGS sequence"/>
</dbReference>
<dbReference type="InterPro" id="IPR055247">
    <property type="entry name" value="InsJ-like_HTH"/>
</dbReference>
<gene>
    <name evidence="3" type="ORF">BJ997_003485</name>
</gene>
<dbReference type="EMBL" id="JACHBQ010000001">
    <property type="protein sequence ID" value="MBB5642937.1"/>
    <property type="molecule type" value="Genomic_DNA"/>
</dbReference>
<dbReference type="InterPro" id="IPR036397">
    <property type="entry name" value="RNaseH_sf"/>
</dbReference>
<dbReference type="RefSeq" id="WP_052542431.1">
    <property type="nucleotide sequence ID" value="NZ_JACHBQ010000001.1"/>
</dbReference>
<proteinExistence type="predicted"/>
<comment type="caution">
    <text evidence="3">The sequence shown here is derived from an EMBL/GenBank/DDBJ whole genome shotgun (WGS) entry which is preliminary data.</text>
</comment>
<sequence>MPKSLSPSVRRQIIEYDPIAVDGPSVSEFCQRLGISRPSFYNLRRRFIHEGNTALNPRSSAPINPVRIFDSHTTEIVLRIRARLKKEGWDHGPKSIWFTGIDTSEFTENIPSVATIARILASSGVTNANPRKRPRSAWLRFSRAAAMEMWQLDAFEYRLADAAGPTPLGAKVTVYQLLDDSTRFDVGTLGFADPENGTDAITTLDAAFTAHGVPRELLSDNGLAFSQARRGNISATERFLADRGCFGITGRDRHPQTQGKNERSHQTILRFLDANAPDTLERLNALIIDYRTYYNYRRRHQALPGSMTPGQAWDAAEHNPTDGTPISHDVLQARADSYRDKTLATVGDDPRAVDLRETTIPTEHREPSKPHGGRLRDSPDHVVITRSNPQIYFQSIRIKVPTTLVGTYQVVTTETEFMMFDVISGVESIYFPLPLRTEATQEPFPLWQVAGARIRDPKPAWLHKRQAYETEHFPADRDLTSPQLPLAGRFRRL</sequence>
<evidence type="ECO:0000259" key="2">
    <source>
        <dbReference type="PROSITE" id="PS50994"/>
    </source>
</evidence>
<organism evidence="3 4">
    <name type="scientific">Cryobacterium roopkundense</name>
    <dbReference type="NCBI Taxonomy" id="1001240"/>
    <lineage>
        <taxon>Bacteria</taxon>
        <taxon>Bacillati</taxon>
        <taxon>Actinomycetota</taxon>
        <taxon>Actinomycetes</taxon>
        <taxon>Micrococcales</taxon>
        <taxon>Microbacteriaceae</taxon>
        <taxon>Cryobacterium</taxon>
    </lineage>
</organism>
<dbReference type="InterPro" id="IPR001584">
    <property type="entry name" value="Integrase_cat-core"/>
</dbReference>
<dbReference type="AlphaFoldDB" id="A0A7W9E4R0"/>
<dbReference type="PANTHER" id="PTHR35004:SF7">
    <property type="entry name" value="INTEGRASE PROTEIN"/>
    <property type="match status" value="1"/>
</dbReference>
<dbReference type="GO" id="GO:0015074">
    <property type="term" value="P:DNA integration"/>
    <property type="evidence" value="ECO:0007669"/>
    <property type="project" value="InterPro"/>
</dbReference>
<protein>
    <submittedName>
        <fullName evidence="3">Transposase InsO family protein</fullName>
    </submittedName>
</protein>
<name>A0A7W9E4R0_9MICO</name>
<dbReference type="SUPFAM" id="SSF53098">
    <property type="entry name" value="Ribonuclease H-like"/>
    <property type="match status" value="1"/>
</dbReference>
<dbReference type="PANTHER" id="PTHR35004">
    <property type="entry name" value="TRANSPOSASE RV3428C-RELATED"/>
    <property type="match status" value="1"/>
</dbReference>
<dbReference type="Pfam" id="PF13518">
    <property type="entry name" value="HTH_28"/>
    <property type="match status" value="1"/>
</dbReference>
<dbReference type="PROSITE" id="PS50994">
    <property type="entry name" value="INTEGRASE"/>
    <property type="match status" value="1"/>
</dbReference>
<accession>A0A7W9E4R0</accession>
<reference evidence="3 4" key="1">
    <citation type="submission" date="2020-08" db="EMBL/GenBank/DDBJ databases">
        <title>Sequencing the genomes of 1000 actinobacteria strains.</title>
        <authorList>
            <person name="Klenk H.-P."/>
        </authorList>
    </citation>
    <scope>NUCLEOTIDE SEQUENCE [LARGE SCALE GENOMIC DNA]</scope>
    <source>
        <strain evidence="3 4">DSM 21065</strain>
    </source>
</reference>
<feature type="domain" description="Integrase catalytic" evidence="2">
    <location>
        <begin position="130"/>
        <end position="317"/>
    </location>
</feature>
<dbReference type="Pfam" id="PF13683">
    <property type="entry name" value="rve_3"/>
    <property type="match status" value="1"/>
</dbReference>
<dbReference type="InterPro" id="IPR012337">
    <property type="entry name" value="RNaseH-like_sf"/>
</dbReference>